<organism evidence="6 7">
    <name type="scientific">Triticum turgidum subsp. durum</name>
    <name type="common">Durum wheat</name>
    <name type="synonym">Triticum durum</name>
    <dbReference type="NCBI Taxonomy" id="4567"/>
    <lineage>
        <taxon>Eukaryota</taxon>
        <taxon>Viridiplantae</taxon>
        <taxon>Streptophyta</taxon>
        <taxon>Embryophyta</taxon>
        <taxon>Tracheophyta</taxon>
        <taxon>Spermatophyta</taxon>
        <taxon>Magnoliopsida</taxon>
        <taxon>Liliopsida</taxon>
        <taxon>Poales</taxon>
        <taxon>Poaceae</taxon>
        <taxon>BOP clade</taxon>
        <taxon>Pooideae</taxon>
        <taxon>Triticodae</taxon>
        <taxon>Triticeae</taxon>
        <taxon>Triticinae</taxon>
        <taxon>Triticum</taxon>
    </lineage>
</organism>
<evidence type="ECO:0000256" key="2">
    <source>
        <dbReference type="ARBA" id="ARBA00022884"/>
    </source>
</evidence>
<dbReference type="InterPro" id="IPR034453">
    <property type="entry name" value="MEI2-like_RRM1"/>
</dbReference>
<dbReference type="Pfam" id="PF04059">
    <property type="entry name" value="RRM_2"/>
    <property type="match status" value="1"/>
</dbReference>
<dbReference type="Gramene" id="TRITD1Av1G001750.7">
    <property type="protein sequence ID" value="TRITD1Av1G001750.7"/>
    <property type="gene ID" value="TRITD1Av1G001750"/>
</dbReference>
<dbReference type="CDD" id="cd12531">
    <property type="entry name" value="RRM3_MEI2_like"/>
    <property type="match status" value="1"/>
</dbReference>
<dbReference type="SMART" id="SM00360">
    <property type="entry name" value="RRM"/>
    <property type="match status" value="3"/>
</dbReference>
<keyword evidence="1" id="KW-0677">Repeat</keyword>
<dbReference type="Pfam" id="PF13893">
    <property type="entry name" value="RRM_5"/>
    <property type="match status" value="1"/>
</dbReference>
<evidence type="ECO:0000256" key="4">
    <source>
        <dbReference type="SAM" id="MobiDB-lite"/>
    </source>
</evidence>
<feature type="region of interest" description="Disordered" evidence="4">
    <location>
        <begin position="953"/>
        <end position="1013"/>
    </location>
</feature>
<evidence type="ECO:0000259" key="5">
    <source>
        <dbReference type="PROSITE" id="PS50102"/>
    </source>
</evidence>
<feature type="compositionally biased region" description="Polar residues" evidence="4">
    <location>
        <begin position="987"/>
        <end position="1000"/>
    </location>
</feature>
<accession>A0A9R0UMZ0</accession>
<dbReference type="Gene3D" id="3.30.70.330">
    <property type="match status" value="2"/>
</dbReference>
<feature type="region of interest" description="Disordered" evidence="4">
    <location>
        <begin position="502"/>
        <end position="524"/>
    </location>
</feature>
<name>A0A9R0UMZ0_TRITD</name>
<sequence>MFACPFRGRGARNQSLLSPIKTPEEQEAEERDSVERERERLPPRLRRAAHGGERGRIGGVGSLGAEEVKRQEKKKEGDTMVIASGVIDRGHLSSFGGPPPDSSSSFFSEDLVPTERQVGFWKSESMVDQRGSKPAFASPLEKIHPMGANPEGGLEQTGGQVFKGLDALRVSKAMGQGNASSSPSVSWGDMLTTPGSRFGLSAREAGIAETASGNSRIMAAGVCGQSADTLSFICEGDEALGSMKEVEAQTIGDLLPTDDDLISGVIDGFELSGLSINQDDADEDIFGTGGGLELENDDSISIKGARNLEGSSKCHFPGEHHINKCPSRTLFVTNINTNILDSDLRVLFQQYGDVHKLYTCKEHGYVTVSYYDIRAAQNAMRALHGKPLGLVKLDVQFCIPKGTASDKDISKGILVVSNIDPSVSNDDLLQALTVYGDVKEICRASTSCNKKLVEFYDVRAAEAALYDLSKGAISGPKIKAEVSNPGGTIFGLRQQYPREWKLDGSPRQPRNSPPGIIGGPKSHENSTLHNIFSPVSPQLDRSPHGIASSGPQKLSSPIRIEPTRQYNNQAAISELGGSLGQGNFGHGMQMFHPHSLPESQNGICNISKSMTSSGRSAGFRVDGVDYSHLQKVGSGSLHGHSFDQNNEAFGPAGVGSFPLNGHHYSWNNSNAFPQSPSSPMLWSNVQHPGHMHGYPGVVPPHTLNNGAYPMDQHHMGSAPNNGGSFRNARSVHPGSLGSVGFPGSPQMYPSDVPVFAPARGSYRETMFSPVGTGFPSLQQMCNAMNRRNPMVQVSASYDATNDRMRNRRHDGNAVQPENKRLFELDIERIAKGEDPRTTLMIKNIPNKYNCKLLLGVIDENHRGTYDFVYLPIDFKNKCNVGYAFINMTDPQHIIPFYKTFNGKRWEKFNSEKVATLAYARIQGRNELVSHFRNSSLMNEDKWCRPILFHKDGPNAGEQEPFPVGNNIRPRSGRNRPLHSADTRGDASLSTSPNQENSSRRANAAEGDDSIFAH</sequence>
<proteinExistence type="predicted"/>
<evidence type="ECO:0000313" key="6">
    <source>
        <dbReference type="EMBL" id="VAH00171.1"/>
    </source>
</evidence>
<dbReference type="AlphaFoldDB" id="A0A9R0UMZ0"/>
<evidence type="ECO:0000313" key="7">
    <source>
        <dbReference type="Proteomes" id="UP000324705"/>
    </source>
</evidence>
<feature type="domain" description="RRM" evidence="5">
    <location>
        <begin position="328"/>
        <end position="400"/>
    </location>
</feature>
<evidence type="ECO:0000256" key="3">
    <source>
        <dbReference type="PROSITE-ProRule" id="PRU00176"/>
    </source>
</evidence>
<dbReference type="Proteomes" id="UP000324705">
    <property type="component" value="Chromosome 1A"/>
</dbReference>
<dbReference type="GO" id="GO:0003723">
    <property type="term" value="F:RNA binding"/>
    <property type="evidence" value="ECO:0007669"/>
    <property type="project" value="UniProtKB-UniRule"/>
</dbReference>
<dbReference type="CDD" id="cd12524">
    <property type="entry name" value="RRM1_MEI2_like"/>
    <property type="match status" value="1"/>
</dbReference>
<feature type="region of interest" description="Disordered" evidence="4">
    <location>
        <begin position="1"/>
        <end position="76"/>
    </location>
</feature>
<dbReference type="EMBL" id="LT934111">
    <property type="protein sequence ID" value="VAH00171.1"/>
    <property type="molecule type" value="Genomic_DNA"/>
</dbReference>
<protein>
    <recommendedName>
        <fullName evidence="5">RRM domain-containing protein</fullName>
    </recommendedName>
</protein>
<dbReference type="Pfam" id="PF00076">
    <property type="entry name" value="RRM_1"/>
    <property type="match status" value="1"/>
</dbReference>
<dbReference type="PROSITE" id="PS50102">
    <property type="entry name" value="RRM"/>
    <property type="match status" value="2"/>
</dbReference>
<feature type="domain" description="RRM" evidence="5">
    <location>
        <begin position="412"/>
        <end position="485"/>
    </location>
</feature>
<dbReference type="InterPro" id="IPR035979">
    <property type="entry name" value="RBD_domain_sf"/>
</dbReference>
<keyword evidence="2 3" id="KW-0694">RNA-binding</keyword>
<dbReference type="InterPro" id="IPR007201">
    <property type="entry name" value="Mei2-like_Rrm_C"/>
</dbReference>
<dbReference type="SUPFAM" id="SSF54928">
    <property type="entry name" value="RNA-binding domain, RBD"/>
    <property type="match status" value="2"/>
</dbReference>
<gene>
    <name evidence="6" type="ORF">TRITD_1Av1G001750</name>
</gene>
<dbReference type="PANTHER" id="PTHR23189">
    <property type="entry name" value="RNA RECOGNITION MOTIF-CONTAINING"/>
    <property type="match status" value="1"/>
</dbReference>
<dbReference type="InterPro" id="IPR012677">
    <property type="entry name" value="Nucleotide-bd_a/b_plait_sf"/>
</dbReference>
<dbReference type="InterPro" id="IPR000504">
    <property type="entry name" value="RRM_dom"/>
</dbReference>
<evidence type="ECO:0000256" key="1">
    <source>
        <dbReference type="ARBA" id="ARBA00022737"/>
    </source>
</evidence>
<reference evidence="6 7" key="1">
    <citation type="submission" date="2017-09" db="EMBL/GenBank/DDBJ databases">
        <authorList>
            <consortium name="International Durum Wheat Genome Sequencing Consortium (IDWGSC)"/>
            <person name="Milanesi L."/>
        </authorList>
    </citation>
    <scope>NUCLEOTIDE SEQUENCE [LARGE SCALE GENOMIC DNA]</scope>
    <source>
        <strain evidence="7">cv. Svevo</strain>
    </source>
</reference>
<dbReference type="InterPro" id="IPR034454">
    <property type="entry name" value="MEI2-like_RRM3"/>
</dbReference>
<keyword evidence="7" id="KW-1185">Reference proteome</keyword>
<feature type="compositionally biased region" description="Basic and acidic residues" evidence="4">
    <location>
        <begin position="31"/>
        <end position="42"/>
    </location>
</feature>
<feature type="compositionally biased region" description="Basic and acidic residues" evidence="4">
    <location>
        <begin position="66"/>
        <end position="76"/>
    </location>
</feature>